<dbReference type="EMBL" id="JAAEDI010000006">
    <property type="protein sequence ID" value="MBR0649505.1"/>
    <property type="molecule type" value="Genomic_DNA"/>
</dbReference>
<comment type="caution">
    <text evidence="1">The sequence shown here is derived from an EMBL/GenBank/DDBJ whole genome shotgun (WGS) entry which is preliminary data.</text>
</comment>
<gene>
    <name evidence="1" type="ORF">GXW78_07530</name>
</gene>
<organism evidence="1 2">
    <name type="scientific">Neoroseomonas terrae</name>
    <dbReference type="NCBI Taxonomy" id="424799"/>
    <lineage>
        <taxon>Bacteria</taxon>
        <taxon>Pseudomonadati</taxon>
        <taxon>Pseudomonadota</taxon>
        <taxon>Alphaproteobacteria</taxon>
        <taxon>Acetobacterales</taxon>
        <taxon>Acetobacteraceae</taxon>
        <taxon>Neoroseomonas</taxon>
    </lineage>
</organism>
<dbReference type="RefSeq" id="WP_211867514.1">
    <property type="nucleotide sequence ID" value="NZ_JAAEDI010000006.1"/>
</dbReference>
<dbReference type="Proteomes" id="UP000698752">
    <property type="component" value="Unassembled WGS sequence"/>
</dbReference>
<reference evidence="2" key="1">
    <citation type="journal article" date="2021" name="Syst. Appl. Microbiol.">
        <title>Roseomonas hellenica sp. nov., isolated from roots of wild-growing Alkanna tinctoria.</title>
        <authorList>
            <person name="Rat A."/>
            <person name="Naranjo H.D."/>
            <person name="Lebbe L."/>
            <person name="Cnockaert M."/>
            <person name="Krigas N."/>
            <person name="Grigoriadou K."/>
            <person name="Maloupa E."/>
            <person name="Willems A."/>
        </authorList>
    </citation>
    <scope>NUCLEOTIDE SEQUENCE [LARGE SCALE GENOMIC DNA]</scope>
    <source>
        <strain evidence="2">LMG 31159</strain>
    </source>
</reference>
<sequence length="241" mass="26739">MNILAERGVRAIQGEMRRVFDRPTPYALNSLAWVEDLPGPAAAVVWRGSTDPWSRAGQFKGAHEGAYQGYLRAQIGGGPRRQKAGERRLQMRMPGGQTVYLVPTQFAQVDAYGNVTGPRMNKILSDLQALGGAGQGFDGNRRPGKRSRGRRRAEYYFVVWPGQAVRRTPGGRLLPNNLPPAIYQKLDVKGAEVIRPILIFAKKPPVYRQRLDPKAIVAGVVAREMPDVWADRLSKAIRRSA</sequence>
<name>A0ABS5EEW3_9PROT</name>
<keyword evidence="2" id="KW-1185">Reference proteome</keyword>
<proteinExistence type="predicted"/>
<protein>
    <submittedName>
        <fullName evidence="1">Uncharacterized protein</fullName>
    </submittedName>
</protein>
<accession>A0ABS5EEW3</accession>
<evidence type="ECO:0000313" key="1">
    <source>
        <dbReference type="EMBL" id="MBR0649505.1"/>
    </source>
</evidence>
<evidence type="ECO:0000313" key="2">
    <source>
        <dbReference type="Proteomes" id="UP000698752"/>
    </source>
</evidence>